<evidence type="ECO:0000313" key="3">
    <source>
        <dbReference type="EMBL" id="MFC5135503.1"/>
    </source>
</evidence>
<protein>
    <submittedName>
        <fullName evidence="3">Fibronectin type III domain-containing protein</fullName>
    </submittedName>
</protein>
<proteinExistence type="predicted"/>
<feature type="region of interest" description="Disordered" evidence="1">
    <location>
        <begin position="406"/>
        <end position="425"/>
    </location>
</feature>
<evidence type="ECO:0000313" key="4">
    <source>
        <dbReference type="Proteomes" id="UP001596145"/>
    </source>
</evidence>
<feature type="domain" description="Fibronectin type-III" evidence="2">
    <location>
        <begin position="107"/>
        <end position="200"/>
    </location>
</feature>
<dbReference type="EMBL" id="JBHSKV010000017">
    <property type="protein sequence ID" value="MFC5135503.1"/>
    <property type="molecule type" value="Genomic_DNA"/>
</dbReference>
<feature type="region of interest" description="Disordered" evidence="1">
    <location>
        <begin position="140"/>
        <end position="169"/>
    </location>
</feature>
<dbReference type="InterPro" id="IPR013783">
    <property type="entry name" value="Ig-like_fold"/>
</dbReference>
<reference evidence="3 4" key="1">
    <citation type="journal article" date="2019" name="Int. J. Syst. Evol. Microbiol.">
        <title>The Global Catalogue of Microorganisms (GCM) 10K type strain sequencing project: providing services to taxonomists for standard genome sequencing and annotation.</title>
        <authorList>
            <consortium name="The Broad Institute Genomics Platform"/>
            <consortium name="The Broad Institute Genome Sequencing Center for Infectious Disease"/>
            <person name="Wu L."/>
            <person name="Ma J."/>
        </authorList>
    </citation>
    <scope>NUCLEOTIDE SEQUENCE [LARGE SCALE GENOMIC DNA]</scope>
    <source>
        <strain evidence="3 4">CGMCC 1.16026</strain>
    </source>
</reference>
<sequence>MTDFTTTLPDEDPPVLGNGVEDEVAVDRQDATTNNGSVRIQIRETGQSSWDSGATGFGEFVGAFDTLTMEFVDREDGEEYEVRARTETEYVTGTWTAPVAITTQFPGATALDVTVVDATTVELAWTDNADNEDGQRVVRERQRPGGGWGRQRAIDDAGANTEAYTDDTAQPGREYRYRIRPFTEHTSADSNLETTTTPALDGVRDRRIRPQGWHVEIDHPDADQPLEPTVLDGAQWNPRLNAKPMVRIPVPRSATWEDAPIEGEPIRVWKDGTRLPIEEIRDVEREESSDGNRNVIVAIGGTKLDEDVPGIEYPEADAHVAATEVITEELGWLANVDDPSTDAREDVRLFQADATGDYDADAIEERPFPDTSPLTVLNGEVFARRTAHFTEAEDASGDGTTFFADSEGNDGAWSGNETIRLGPGETRSFDYDTDYVVPAGEANATFVFAAPTDPTPGLEIRIDIDGGGTEVLESFGEGALSSDADQFDLRAFGTTLNPGSVGDLPAGSHDVEIEVDSGSGGEIYLDFAHLRDDRYQYDLGDVTPVDDVVTGWQQYPAAIDVTVAPITSVEQVVAGRVDVELTGGGAPVALGLRNDQTDAWDEATDVTSHTVDFADATQLIQARVTLGREDSGSTSGSFGDTPHRLDRTEIFADLVNTPVLIDFVHSGTYEELLNRIADAGDSIWELRWAPDAPEPYRIEWCQPGQRVADAEPTLVSYNGKRTVGGSYQRVIAEGKTTRVEGQTFTTASDYGLGIGLGNAPLETGSETVYDVGDRSTQYERLIDYELDHAEGALTILEGGAMDPDTEYEIDYEWRFQGEYSQPGVDDPDTLREQFPGAASNRECEQVALAAVRELAAPLEEATVTIRETDPDRSLVAAIPADQLPFEGPLKVRDVSSSAREVSLTLGSREGAREVIGELNDRLTEVARNA</sequence>
<dbReference type="RefSeq" id="WP_122106597.1">
    <property type="nucleotide sequence ID" value="NZ_JBHSKV010000017.1"/>
</dbReference>
<dbReference type="InterPro" id="IPR003961">
    <property type="entry name" value="FN3_dom"/>
</dbReference>
<dbReference type="AlphaFoldDB" id="A0ABD5QTI3"/>
<dbReference type="Gene3D" id="2.60.40.10">
    <property type="entry name" value="Immunoglobulins"/>
    <property type="match status" value="1"/>
</dbReference>
<dbReference type="SUPFAM" id="SSF49265">
    <property type="entry name" value="Fibronectin type III"/>
    <property type="match status" value="1"/>
</dbReference>
<dbReference type="PROSITE" id="PS50853">
    <property type="entry name" value="FN3"/>
    <property type="match status" value="1"/>
</dbReference>
<evidence type="ECO:0000256" key="1">
    <source>
        <dbReference type="SAM" id="MobiDB-lite"/>
    </source>
</evidence>
<comment type="caution">
    <text evidence="3">The sequence shown here is derived from an EMBL/GenBank/DDBJ whole genome shotgun (WGS) entry which is preliminary data.</text>
</comment>
<keyword evidence="4" id="KW-1185">Reference proteome</keyword>
<name>A0ABD5QTI3_9EURY</name>
<gene>
    <name evidence="3" type="ORF">ACFPJA_12350</name>
</gene>
<evidence type="ECO:0000259" key="2">
    <source>
        <dbReference type="PROSITE" id="PS50853"/>
    </source>
</evidence>
<dbReference type="InterPro" id="IPR036116">
    <property type="entry name" value="FN3_sf"/>
</dbReference>
<accession>A0ABD5QTI3</accession>
<dbReference type="Proteomes" id="UP001596145">
    <property type="component" value="Unassembled WGS sequence"/>
</dbReference>
<organism evidence="3 4">
    <name type="scientific">Halorubrum glutamatedens</name>
    <dbReference type="NCBI Taxonomy" id="2707018"/>
    <lineage>
        <taxon>Archaea</taxon>
        <taxon>Methanobacteriati</taxon>
        <taxon>Methanobacteriota</taxon>
        <taxon>Stenosarchaea group</taxon>
        <taxon>Halobacteria</taxon>
        <taxon>Halobacteriales</taxon>
        <taxon>Haloferacaceae</taxon>
        <taxon>Halorubrum</taxon>
    </lineage>
</organism>